<evidence type="ECO:0000256" key="2">
    <source>
        <dbReference type="ARBA" id="ARBA00022516"/>
    </source>
</evidence>
<dbReference type="GO" id="GO:0003841">
    <property type="term" value="F:1-acylglycerol-3-phosphate O-acyltransferase activity"/>
    <property type="evidence" value="ECO:0007669"/>
    <property type="project" value="UniProtKB-EC"/>
</dbReference>
<dbReference type="EMBL" id="JBEPMO010000006">
    <property type="protein sequence ID" value="MET3731745.1"/>
    <property type="molecule type" value="Genomic_DNA"/>
</dbReference>
<evidence type="ECO:0000313" key="9">
    <source>
        <dbReference type="Proteomes" id="UP001549146"/>
    </source>
</evidence>
<reference evidence="8 9" key="1">
    <citation type="submission" date="2024-06" db="EMBL/GenBank/DDBJ databases">
        <title>Genomic Encyclopedia of Type Strains, Phase IV (KMG-IV): sequencing the most valuable type-strain genomes for metagenomic binning, comparative biology and taxonomic classification.</title>
        <authorList>
            <person name="Goeker M."/>
        </authorList>
    </citation>
    <scope>NUCLEOTIDE SEQUENCE [LARGE SCALE GENOMIC DNA]</scope>
    <source>
        <strain evidence="8 9">DSM 29388</strain>
    </source>
</reference>
<dbReference type="CDD" id="cd07989">
    <property type="entry name" value="LPLAT_AGPAT-like"/>
    <property type="match status" value="1"/>
</dbReference>
<evidence type="ECO:0000259" key="7">
    <source>
        <dbReference type="SMART" id="SM00563"/>
    </source>
</evidence>
<keyword evidence="6" id="KW-1133">Transmembrane helix</keyword>
<evidence type="ECO:0000256" key="3">
    <source>
        <dbReference type="ARBA" id="ARBA00022679"/>
    </source>
</evidence>
<evidence type="ECO:0000256" key="4">
    <source>
        <dbReference type="ARBA" id="ARBA00023098"/>
    </source>
</evidence>
<dbReference type="PANTHER" id="PTHR10434:SF64">
    <property type="entry name" value="1-ACYL-SN-GLYCEROL-3-PHOSPHATE ACYLTRANSFERASE-RELATED"/>
    <property type="match status" value="1"/>
</dbReference>
<dbReference type="EC" id="2.3.1.51" evidence="8"/>
<accession>A0ABV2LT47</accession>
<dbReference type="PANTHER" id="PTHR10434">
    <property type="entry name" value="1-ACYL-SN-GLYCEROL-3-PHOSPHATE ACYLTRANSFERASE"/>
    <property type="match status" value="1"/>
</dbReference>
<dbReference type="Pfam" id="PF01553">
    <property type="entry name" value="Acyltransferase"/>
    <property type="match status" value="1"/>
</dbReference>
<dbReference type="SUPFAM" id="SSF69593">
    <property type="entry name" value="Glycerol-3-phosphate (1)-acyltransferase"/>
    <property type="match status" value="1"/>
</dbReference>
<sequence length="243" mass="28033">MKLFAIIPSILYYILFGLGLLIFHVIQWLSYNLGGYQAHHNSVKWMNWYLMMTTKVLGTTHYFEGKENLQEGVPYIFVSNHQSMFDISPIEWYLTKFHPKFISKIELGKGIPSVSYNLQHGGSVLIDRKDPRQALPEIKKLGQYIEKHNRSAMIFPEGTRSRDGQLKKFHDTGIKTLIKYSPSAQIVPITINNSWKLVKNGSFPLTLGVRFKVHVHQPIDPKGKDFDAIMDEIRNKIQSKLES</sequence>
<keyword evidence="6" id="KW-0812">Transmembrane</keyword>
<keyword evidence="4" id="KW-0443">Lipid metabolism</keyword>
<organism evidence="8 9">
    <name type="scientific">Moheibacter stercoris</name>
    <dbReference type="NCBI Taxonomy" id="1628251"/>
    <lineage>
        <taxon>Bacteria</taxon>
        <taxon>Pseudomonadati</taxon>
        <taxon>Bacteroidota</taxon>
        <taxon>Flavobacteriia</taxon>
        <taxon>Flavobacteriales</taxon>
        <taxon>Weeksellaceae</taxon>
        <taxon>Moheibacter</taxon>
    </lineage>
</organism>
<evidence type="ECO:0000256" key="6">
    <source>
        <dbReference type="SAM" id="Phobius"/>
    </source>
</evidence>
<dbReference type="SMART" id="SM00563">
    <property type="entry name" value="PlsC"/>
    <property type="match status" value="1"/>
</dbReference>
<feature type="transmembrane region" description="Helical" evidence="6">
    <location>
        <begin position="12"/>
        <end position="31"/>
    </location>
</feature>
<dbReference type="RefSeq" id="WP_354508299.1">
    <property type="nucleotide sequence ID" value="NZ_JBEPMO010000006.1"/>
</dbReference>
<protein>
    <submittedName>
        <fullName evidence="8">1-acyl-sn-glycerol-3-phosphate acyltransferase</fullName>
        <ecNumber evidence="8">2.3.1.51</ecNumber>
    </submittedName>
</protein>
<gene>
    <name evidence="8" type="ORF">ABID46_001326</name>
</gene>
<evidence type="ECO:0000313" key="8">
    <source>
        <dbReference type="EMBL" id="MET3731745.1"/>
    </source>
</evidence>
<comment type="pathway">
    <text evidence="1">Lipid metabolism.</text>
</comment>
<comment type="caution">
    <text evidence="8">The sequence shown here is derived from an EMBL/GenBank/DDBJ whole genome shotgun (WGS) entry which is preliminary data.</text>
</comment>
<keyword evidence="2" id="KW-0444">Lipid biosynthesis</keyword>
<keyword evidence="6" id="KW-0472">Membrane</keyword>
<name>A0ABV2LT47_9FLAO</name>
<evidence type="ECO:0000256" key="1">
    <source>
        <dbReference type="ARBA" id="ARBA00005189"/>
    </source>
</evidence>
<proteinExistence type="predicted"/>
<dbReference type="Proteomes" id="UP001549146">
    <property type="component" value="Unassembled WGS sequence"/>
</dbReference>
<keyword evidence="9" id="KW-1185">Reference proteome</keyword>
<evidence type="ECO:0000256" key="5">
    <source>
        <dbReference type="ARBA" id="ARBA00023315"/>
    </source>
</evidence>
<keyword evidence="3 8" id="KW-0808">Transferase</keyword>
<keyword evidence="5 8" id="KW-0012">Acyltransferase</keyword>
<feature type="domain" description="Phospholipid/glycerol acyltransferase" evidence="7">
    <location>
        <begin position="75"/>
        <end position="194"/>
    </location>
</feature>
<dbReference type="InterPro" id="IPR002123">
    <property type="entry name" value="Plipid/glycerol_acylTrfase"/>
</dbReference>